<comment type="similarity">
    <text evidence="1">Belongs to the DNA polymerase delta/II small subunit family.</text>
</comment>
<evidence type="ECO:0000259" key="3">
    <source>
        <dbReference type="Pfam" id="PF04042"/>
    </source>
</evidence>
<evidence type="ECO:0000313" key="5">
    <source>
        <dbReference type="EMBL" id="WFD03755.1"/>
    </source>
</evidence>
<sequence>MAERARAAFDALEDLSGPLRIPAAERTYGRQFAQVYDYRLAVLRRRVLAAATEMYGARPPYVERILDIPPKQLCFVIGTVYAAMRLKPDVLQEIAREVRAPLTQQSMAPQPVPTYADPGHDELYIEDPSGRVRLVGDKVRAGGALAHLCVTGAVVGVFGAETPDGDLEVADLALAGPPAPRTLPGAPAGGGDDAPHILLASGLGLGGDDAAQDMPCDLLLEWLAGALGDRVGAARISSVVLAGDSVQRTAWVPPEGARGAAAPPASALFAELDPLLAELCATLDTVVVLPGAQDPSSATLPQQPLLRGLLPRAAAWPNLHCVTNPAWFALHGRAVLATAGQNVEDLQKYMVGDAAGGDAALAMACATLRWSHVAPTAPDTLWSYPFKATDPFVLRAAPHLYVVGNQAHFASTTHAVRHGDATHTVRVVLVPRFAATHEVVLVNMATLEPRVVAVRV</sequence>
<protein>
    <submittedName>
        <fullName evidence="5">DNA polymerase delta small subunit Cdc1</fullName>
    </submittedName>
</protein>
<accession>A0AAF0ISK1</accession>
<dbReference type="GO" id="GO:0043625">
    <property type="term" value="C:delta DNA polymerase complex"/>
    <property type="evidence" value="ECO:0007669"/>
    <property type="project" value="TreeGrafter"/>
</dbReference>
<keyword evidence="2" id="KW-0235">DNA replication</keyword>
<dbReference type="Proteomes" id="UP001214603">
    <property type="component" value="Chromosome 5"/>
</dbReference>
<dbReference type="Gene3D" id="2.40.50.430">
    <property type="match status" value="1"/>
</dbReference>
<dbReference type="Pfam" id="PF18018">
    <property type="entry name" value="DNA_pol_D_N"/>
    <property type="match status" value="1"/>
</dbReference>
<organism evidence="5 6">
    <name type="scientific">Malassezia obtusa</name>
    <dbReference type="NCBI Taxonomy" id="76774"/>
    <lineage>
        <taxon>Eukaryota</taxon>
        <taxon>Fungi</taxon>
        <taxon>Dikarya</taxon>
        <taxon>Basidiomycota</taxon>
        <taxon>Ustilaginomycotina</taxon>
        <taxon>Malasseziomycetes</taxon>
        <taxon>Malasseziales</taxon>
        <taxon>Malasseziaceae</taxon>
        <taxon>Malassezia</taxon>
    </lineage>
</organism>
<evidence type="ECO:0000259" key="4">
    <source>
        <dbReference type="Pfam" id="PF18018"/>
    </source>
</evidence>
<dbReference type="Gene3D" id="3.60.21.50">
    <property type="match status" value="1"/>
</dbReference>
<feature type="domain" description="DNA polymerase alpha/delta/epsilon subunit B" evidence="3">
    <location>
        <begin position="197"/>
        <end position="410"/>
    </location>
</feature>
<dbReference type="PANTHER" id="PTHR10416">
    <property type="entry name" value="DNA POLYMERASE DELTA SUBUNIT 2"/>
    <property type="match status" value="1"/>
</dbReference>
<gene>
    <name evidence="5" type="primary">cdc1</name>
    <name evidence="5" type="ORF">MOBT1_002449</name>
</gene>
<dbReference type="Pfam" id="PF04042">
    <property type="entry name" value="DNA_pol_E_B"/>
    <property type="match status" value="1"/>
</dbReference>
<dbReference type="AlphaFoldDB" id="A0AAF0ISK1"/>
<keyword evidence="6" id="KW-1185">Reference proteome</keyword>
<evidence type="ECO:0000256" key="1">
    <source>
        <dbReference type="ARBA" id="ARBA00006035"/>
    </source>
</evidence>
<dbReference type="GO" id="GO:0006271">
    <property type="term" value="P:DNA strand elongation involved in DNA replication"/>
    <property type="evidence" value="ECO:0007669"/>
    <property type="project" value="TreeGrafter"/>
</dbReference>
<proteinExistence type="inferred from homology"/>
<dbReference type="InterPro" id="IPR007185">
    <property type="entry name" value="DNA_pol_a/d/e_bsu"/>
</dbReference>
<dbReference type="InterPro" id="IPR040663">
    <property type="entry name" value="DNA_pol_D_N"/>
</dbReference>
<feature type="domain" description="DNA polymerase delta subunit OB-fold" evidence="4">
    <location>
        <begin position="31"/>
        <end position="171"/>
    </location>
</feature>
<dbReference type="PANTHER" id="PTHR10416:SF0">
    <property type="entry name" value="DNA POLYMERASE DELTA SUBUNIT 2"/>
    <property type="match status" value="1"/>
</dbReference>
<dbReference type="GO" id="GO:0003677">
    <property type="term" value="F:DNA binding"/>
    <property type="evidence" value="ECO:0007669"/>
    <property type="project" value="InterPro"/>
</dbReference>
<evidence type="ECO:0000313" key="6">
    <source>
        <dbReference type="Proteomes" id="UP001214603"/>
    </source>
</evidence>
<dbReference type="EMBL" id="CP119938">
    <property type="protein sequence ID" value="WFD03755.1"/>
    <property type="molecule type" value="Genomic_DNA"/>
</dbReference>
<dbReference type="InterPro" id="IPR024826">
    <property type="entry name" value="DNA_pol_delta/II_ssu"/>
</dbReference>
<name>A0AAF0ISK1_9BASI</name>
<evidence type="ECO:0000256" key="2">
    <source>
        <dbReference type="ARBA" id="ARBA00022705"/>
    </source>
</evidence>
<reference evidence="5" key="1">
    <citation type="submission" date="2023-03" db="EMBL/GenBank/DDBJ databases">
        <title>Mating type loci evolution in Malassezia.</title>
        <authorList>
            <person name="Coelho M.A."/>
        </authorList>
    </citation>
    <scope>NUCLEOTIDE SEQUENCE</scope>
    <source>
        <strain evidence="5">CBS 7876</strain>
    </source>
</reference>